<reference evidence="10 11" key="1">
    <citation type="journal article" date="2018" name="Environ. Microbiol.">
        <title>Genomes of ubiquitous marine and hypersaline Hydrogenovibrio, Thiomicrorhabdus and Thiomicrospira spp. encode a diversity of mechanisms to sustain chemolithoautotrophy in heterogeneous environments.</title>
        <authorList>
            <person name="Scott K.M."/>
            <person name="Williams J."/>
            <person name="Porter C.M.B."/>
            <person name="Russel S."/>
            <person name="Harmer T.L."/>
            <person name="Paul J.H."/>
            <person name="Antonen K.M."/>
            <person name="Bridges M.K."/>
            <person name="Camper G.J."/>
            <person name="Campla C.K."/>
            <person name="Casella L.G."/>
            <person name="Chase E."/>
            <person name="Conrad J.W."/>
            <person name="Cruz M.C."/>
            <person name="Dunlap D.S."/>
            <person name="Duran L."/>
            <person name="Fahsbender E.M."/>
            <person name="Goldsmith D.B."/>
            <person name="Keeley R.F."/>
            <person name="Kondoff M.R."/>
            <person name="Kussy B.I."/>
            <person name="Lane M.K."/>
            <person name="Lawler S."/>
            <person name="Leigh B.A."/>
            <person name="Lewis C."/>
            <person name="Lostal L.M."/>
            <person name="Marking D."/>
            <person name="Mancera P.A."/>
            <person name="McClenthan E.C."/>
            <person name="McIntyre E.A."/>
            <person name="Mine J.A."/>
            <person name="Modi S."/>
            <person name="Moore B.D."/>
            <person name="Morgan W.A."/>
            <person name="Nelson K.M."/>
            <person name="Nguyen K.N."/>
            <person name="Ogburn N."/>
            <person name="Parrino D.G."/>
            <person name="Pedapudi A.D."/>
            <person name="Pelham R.P."/>
            <person name="Preece A.M."/>
            <person name="Rampersad E.A."/>
            <person name="Richardson J.C."/>
            <person name="Rodgers C.M."/>
            <person name="Schaffer B.L."/>
            <person name="Sheridan N.E."/>
            <person name="Solone M.R."/>
            <person name="Staley Z.R."/>
            <person name="Tabuchi M."/>
            <person name="Waide R.J."/>
            <person name="Wanjugi P.W."/>
            <person name="Young S."/>
            <person name="Clum A."/>
            <person name="Daum C."/>
            <person name="Huntemann M."/>
            <person name="Ivanova N."/>
            <person name="Kyrpides N."/>
            <person name="Mikhailova N."/>
            <person name="Palaniappan K."/>
            <person name="Pillay M."/>
            <person name="Reddy T.B.K."/>
            <person name="Shapiro N."/>
            <person name="Stamatis D."/>
            <person name="Varghese N."/>
            <person name="Woyke T."/>
            <person name="Boden R."/>
            <person name="Freyermuth S.K."/>
            <person name="Kerfeld C.A."/>
        </authorList>
    </citation>
    <scope>NUCLEOTIDE SEQUENCE [LARGE SCALE GENOMIC DNA]</scope>
    <source>
        <strain evidence="10 11">JR-2</strain>
    </source>
</reference>
<feature type="transmembrane region" description="Helical" evidence="7">
    <location>
        <begin position="104"/>
        <end position="122"/>
    </location>
</feature>
<dbReference type="PRINTS" id="PR01434">
    <property type="entry name" value="NADHDHGNASE5"/>
</dbReference>
<evidence type="ECO:0000256" key="8">
    <source>
        <dbReference type="RuleBase" id="RU000320"/>
    </source>
</evidence>
<evidence type="ECO:0000256" key="3">
    <source>
        <dbReference type="ARBA" id="ARBA00022475"/>
    </source>
</evidence>
<dbReference type="GO" id="GO:0005886">
    <property type="term" value="C:plasma membrane"/>
    <property type="evidence" value="ECO:0007669"/>
    <property type="project" value="UniProtKB-SubCell"/>
</dbReference>
<dbReference type="InterPro" id="IPR003945">
    <property type="entry name" value="NU5C-like"/>
</dbReference>
<dbReference type="PANTHER" id="PTHR42829:SF1">
    <property type="entry name" value="INORGANIC CARBON TRANSPORTER SUBUNIT DABB-RELATED"/>
    <property type="match status" value="1"/>
</dbReference>
<dbReference type="AlphaFoldDB" id="A0A410H691"/>
<dbReference type="PANTHER" id="PTHR42829">
    <property type="entry name" value="NADH-UBIQUINONE OXIDOREDUCTASE CHAIN 5"/>
    <property type="match status" value="1"/>
</dbReference>
<comment type="subunit">
    <text evidence="7">Forms a complex with DabA.</text>
</comment>
<feature type="transmembrane region" description="Helical" evidence="7">
    <location>
        <begin position="404"/>
        <end position="423"/>
    </location>
</feature>
<evidence type="ECO:0000256" key="4">
    <source>
        <dbReference type="ARBA" id="ARBA00022692"/>
    </source>
</evidence>
<feature type="transmembrane region" description="Helical" evidence="7">
    <location>
        <begin position="31"/>
        <end position="51"/>
    </location>
</feature>
<dbReference type="GO" id="GO:0042773">
    <property type="term" value="P:ATP synthesis coupled electron transport"/>
    <property type="evidence" value="ECO:0007669"/>
    <property type="project" value="InterPro"/>
</dbReference>
<comment type="function">
    <text evidence="7">Part of an energy-coupled inorganic carbon pump.</text>
</comment>
<dbReference type="InterPro" id="IPR046396">
    <property type="entry name" value="Transporter_DabB"/>
</dbReference>
<name>A0A410H691_9GAMM</name>
<evidence type="ECO:0000259" key="9">
    <source>
        <dbReference type="Pfam" id="PF00361"/>
    </source>
</evidence>
<dbReference type="HAMAP" id="MF_00862">
    <property type="entry name" value="DabB"/>
    <property type="match status" value="1"/>
</dbReference>
<protein>
    <recommendedName>
        <fullName evidence="7">Probable inorganic carbon transporter subunit DabB</fullName>
    </recommendedName>
</protein>
<dbReference type="GO" id="GO:0015990">
    <property type="term" value="P:electron transport coupled proton transport"/>
    <property type="evidence" value="ECO:0007669"/>
    <property type="project" value="TreeGrafter"/>
</dbReference>
<evidence type="ECO:0000256" key="7">
    <source>
        <dbReference type="HAMAP-Rule" id="MF_00862"/>
    </source>
</evidence>
<dbReference type="Proteomes" id="UP000285478">
    <property type="component" value="Chromosome"/>
</dbReference>
<evidence type="ECO:0000313" key="11">
    <source>
        <dbReference type="Proteomes" id="UP000285478"/>
    </source>
</evidence>
<dbReference type="NCBIfam" id="NF006029">
    <property type="entry name" value="PRK08168.1"/>
    <property type="match status" value="1"/>
</dbReference>
<gene>
    <name evidence="7" type="primary">dabB</name>
    <name evidence="10" type="ORF">EPV75_12005</name>
</gene>
<proteinExistence type="inferred from homology"/>
<dbReference type="GO" id="GO:0003954">
    <property type="term" value="F:NADH dehydrogenase activity"/>
    <property type="evidence" value="ECO:0007669"/>
    <property type="project" value="TreeGrafter"/>
</dbReference>
<feature type="transmembrane region" description="Helical" evidence="7">
    <location>
        <begin position="266"/>
        <end position="289"/>
    </location>
</feature>
<comment type="similarity">
    <text evidence="7">Belongs to the inorganic carbon transporter (TC 9.A.2) DabB family.</text>
</comment>
<feature type="transmembrane region" description="Helical" evidence="7">
    <location>
        <begin position="6"/>
        <end position="24"/>
    </location>
</feature>
<feature type="domain" description="NADH:quinone oxidoreductase/Mrp antiporter transmembrane" evidence="9">
    <location>
        <begin position="121"/>
        <end position="338"/>
    </location>
</feature>
<sequence length="517" mass="57484">MDGHWIGNWLLILVPLGFFLGALLNEKRARWNTAAAISLTALALVIVLGLLERFNVAPVVNTDSWITHSPVAYVMLGLISFIAFINIRYSSAYMAGNKDEEKRYLRWLMITLGSVAMVVISNHMLLMMTAWIAISLSLHQLLIFYPERQRAVLAAHKKYIFARVAELCLLSAILILHYEHNTWFITDIHRTIDLNGITHLDQVAALMVALAALVKCAQLPLHGWLIQVVEAPTPVSALLHAGIINLGGFLLIIFAPLIVVSDIAQWVLLIIGGITTVLAALVMMTRASVKVRLAWSTMSQMGLMLVECALGLFELALLHLVAHSCYKAYAFLNSGSEVESSLKRRLSQAVPPSRTEWILAGLASLTLVAALVAVLDLDGPYSPWLLFAIALTLLMAERRGRLNTASVISMMTLGAILIAAYSLQKAGAYLVIPSMTTSVGWVGDAWIGFLMILFMAGYILLRYHTDHPLVTKARRAFYAGFYLDEWVTRLNLRIYPTRLPVRLKPKKLQIPKEEFFQ</sequence>
<evidence type="ECO:0000313" key="10">
    <source>
        <dbReference type="EMBL" id="QAB16330.1"/>
    </source>
</evidence>
<dbReference type="RefSeq" id="WP_128385549.1">
    <property type="nucleotide sequence ID" value="NZ_CP035033.1"/>
</dbReference>
<dbReference type="Pfam" id="PF00361">
    <property type="entry name" value="Proton_antipo_M"/>
    <property type="match status" value="1"/>
</dbReference>
<dbReference type="KEGG" id="htr:EPV75_12005"/>
<evidence type="ECO:0000256" key="6">
    <source>
        <dbReference type="ARBA" id="ARBA00023136"/>
    </source>
</evidence>
<organism evidence="10 11">
    <name type="scientific">Hydrogenovibrio thermophilus</name>
    <dbReference type="NCBI Taxonomy" id="265883"/>
    <lineage>
        <taxon>Bacteria</taxon>
        <taxon>Pseudomonadati</taxon>
        <taxon>Pseudomonadota</taxon>
        <taxon>Gammaproteobacteria</taxon>
        <taxon>Thiotrichales</taxon>
        <taxon>Piscirickettsiaceae</taxon>
        <taxon>Hydrogenovibrio</taxon>
    </lineage>
</organism>
<comment type="subcellular location">
    <subcellularLocation>
        <location evidence="7">Cell membrane</location>
        <topology evidence="7">Multi-pass membrane protein</topology>
    </subcellularLocation>
    <subcellularLocation>
        <location evidence="1">Endomembrane system</location>
        <topology evidence="1">Multi-pass membrane protein</topology>
    </subcellularLocation>
    <subcellularLocation>
        <location evidence="8">Membrane</location>
        <topology evidence="8">Multi-pass membrane protein</topology>
    </subcellularLocation>
</comment>
<keyword evidence="5 7" id="KW-1133">Transmembrane helix</keyword>
<feature type="transmembrane region" description="Helical" evidence="7">
    <location>
        <begin position="71"/>
        <end position="92"/>
    </location>
</feature>
<dbReference type="GO" id="GO:0008137">
    <property type="term" value="F:NADH dehydrogenase (ubiquinone) activity"/>
    <property type="evidence" value="ECO:0007669"/>
    <property type="project" value="InterPro"/>
</dbReference>
<feature type="transmembrane region" description="Helical" evidence="7">
    <location>
        <begin position="443"/>
        <end position="461"/>
    </location>
</feature>
<keyword evidence="6 7" id="KW-0472">Membrane</keyword>
<keyword evidence="11" id="KW-1185">Reference proteome</keyword>
<evidence type="ECO:0000256" key="5">
    <source>
        <dbReference type="ARBA" id="ARBA00022989"/>
    </source>
</evidence>
<dbReference type="InterPro" id="IPR001750">
    <property type="entry name" value="ND/Mrp_TM"/>
</dbReference>
<keyword evidence="2 7" id="KW-0813">Transport</keyword>
<dbReference type="GO" id="GO:0012505">
    <property type="term" value="C:endomembrane system"/>
    <property type="evidence" value="ECO:0007669"/>
    <property type="project" value="UniProtKB-SubCell"/>
</dbReference>
<feature type="transmembrane region" description="Helical" evidence="7">
    <location>
        <begin position="301"/>
        <end position="322"/>
    </location>
</feature>
<evidence type="ECO:0000256" key="1">
    <source>
        <dbReference type="ARBA" id="ARBA00004127"/>
    </source>
</evidence>
<evidence type="ECO:0000256" key="2">
    <source>
        <dbReference type="ARBA" id="ARBA00022448"/>
    </source>
</evidence>
<dbReference type="EMBL" id="CP035033">
    <property type="protein sequence ID" value="QAB16330.1"/>
    <property type="molecule type" value="Genomic_DNA"/>
</dbReference>
<feature type="transmembrane region" description="Helical" evidence="7">
    <location>
        <begin position="159"/>
        <end position="178"/>
    </location>
</feature>
<keyword evidence="3 7" id="KW-1003">Cell membrane</keyword>
<feature type="transmembrane region" description="Helical" evidence="7">
    <location>
        <begin position="237"/>
        <end position="259"/>
    </location>
</feature>
<feature type="transmembrane region" description="Helical" evidence="7">
    <location>
        <begin position="128"/>
        <end position="147"/>
    </location>
</feature>
<accession>A0A410H691</accession>
<keyword evidence="4 7" id="KW-0812">Transmembrane</keyword>